<feature type="transmembrane region" description="Helical" evidence="2">
    <location>
        <begin position="91"/>
        <end position="115"/>
    </location>
</feature>
<dbReference type="PANTHER" id="PTHR33133">
    <property type="entry name" value="OS08G0107100 PROTEIN-RELATED"/>
    <property type="match status" value="1"/>
</dbReference>
<keyword evidence="2" id="KW-0472">Membrane</keyword>
<dbReference type="PANTHER" id="PTHR33133:SF1">
    <property type="entry name" value="EXPRESSED PROTEIN-RELATED"/>
    <property type="match status" value="1"/>
</dbReference>
<proteinExistence type="predicted"/>
<feature type="compositionally biased region" description="Pro residues" evidence="1">
    <location>
        <begin position="7"/>
        <end position="16"/>
    </location>
</feature>
<name>A0A1H6AH35_9BACT</name>
<evidence type="ECO:0000256" key="2">
    <source>
        <dbReference type="SAM" id="Phobius"/>
    </source>
</evidence>
<evidence type="ECO:0000313" key="4">
    <source>
        <dbReference type="Proteomes" id="UP000236728"/>
    </source>
</evidence>
<feature type="transmembrane region" description="Helical" evidence="2">
    <location>
        <begin position="136"/>
        <end position="157"/>
    </location>
</feature>
<dbReference type="AlphaFoldDB" id="A0A1H6AH35"/>
<gene>
    <name evidence="3" type="ORF">SAMN05421819_3125</name>
</gene>
<reference evidence="3 4" key="1">
    <citation type="submission" date="2016-10" db="EMBL/GenBank/DDBJ databases">
        <authorList>
            <person name="de Groot N.N."/>
        </authorList>
    </citation>
    <scope>NUCLEOTIDE SEQUENCE [LARGE SCALE GENOMIC DNA]</scope>
    <source>
        <strain evidence="3 4">DSM 22489</strain>
    </source>
</reference>
<protein>
    <submittedName>
        <fullName evidence="3">Membrane-anchored glycerophosphoryl diester phosphodiesterase (GDPDase), membrane domain</fullName>
    </submittedName>
</protein>
<dbReference type="RefSeq" id="WP_160115186.1">
    <property type="nucleotide sequence ID" value="NZ_FNVA01000005.1"/>
</dbReference>
<feature type="region of interest" description="Disordered" evidence="1">
    <location>
        <begin position="368"/>
        <end position="404"/>
    </location>
</feature>
<feature type="transmembrane region" description="Helical" evidence="2">
    <location>
        <begin position="271"/>
        <end position="300"/>
    </location>
</feature>
<keyword evidence="2" id="KW-1133">Transmembrane helix</keyword>
<sequence>MASTPWSPSPAQPTAPPNTSQGAAFELRPLSLGEILDRIFTVYRSRFWLFCGLLATPALIRVLMAGIVVAVAHFMRARATQATISLVSLAISYSASVLGYLIFSVVHAAVVHALYETYQGRDASISESMSAVSSKWLRYLGIGAWQFFVSGGLYFLFVVPGVVLSTRATANNNPTMLIAAGLLIILGAFIAIPVGAFLYLRYALAIPASVLEDLPVRASIRRSKVLSAGTKGRLLVVLLVVVAMYMVVAALEAPLGYVAVRAAMRHQEALWAQAINLVISFLGTCMVGPIGALGIALVYFDQRVRKEAWDLELLLGGSAAAGTPAPVATQNNGSWVQPEQPRFITADAVQPAPDGGIYQALVARPRAPLSTDAPATPPLPEAEAPGSTTTSDIPPGTDGHSEGL</sequence>
<dbReference type="OrthoDB" id="121140at2"/>
<dbReference type="EMBL" id="FNVA01000005">
    <property type="protein sequence ID" value="SEG47377.1"/>
    <property type="molecule type" value="Genomic_DNA"/>
</dbReference>
<feature type="transmembrane region" description="Helical" evidence="2">
    <location>
        <begin position="177"/>
        <end position="200"/>
    </location>
</feature>
<keyword evidence="2" id="KW-0812">Transmembrane</keyword>
<feature type="transmembrane region" description="Helical" evidence="2">
    <location>
        <begin position="232"/>
        <end position="251"/>
    </location>
</feature>
<accession>A0A1H6AH35</accession>
<feature type="transmembrane region" description="Helical" evidence="2">
    <location>
        <begin position="47"/>
        <end position="71"/>
    </location>
</feature>
<evidence type="ECO:0000256" key="1">
    <source>
        <dbReference type="SAM" id="MobiDB-lite"/>
    </source>
</evidence>
<feature type="region of interest" description="Disordered" evidence="1">
    <location>
        <begin position="1"/>
        <end position="20"/>
    </location>
</feature>
<keyword evidence="4" id="KW-1185">Reference proteome</keyword>
<organism evidence="3 4">
    <name type="scientific">Bryocella elongata</name>
    <dbReference type="NCBI Taxonomy" id="863522"/>
    <lineage>
        <taxon>Bacteria</taxon>
        <taxon>Pseudomonadati</taxon>
        <taxon>Acidobacteriota</taxon>
        <taxon>Terriglobia</taxon>
        <taxon>Terriglobales</taxon>
        <taxon>Acidobacteriaceae</taxon>
        <taxon>Bryocella</taxon>
    </lineage>
</organism>
<dbReference type="Proteomes" id="UP000236728">
    <property type="component" value="Unassembled WGS sequence"/>
</dbReference>
<evidence type="ECO:0000313" key="3">
    <source>
        <dbReference type="EMBL" id="SEG47377.1"/>
    </source>
</evidence>